<proteinExistence type="predicted"/>
<dbReference type="EMBL" id="CP089982">
    <property type="protein sequence ID" value="WXA94352.1"/>
    <property type="molecule type" value="Genomic_DNA"/>
</dbReference>
<dbReference type="Proteomes" id="UP001379533">
    <property type="component" value="Chromosome"/>
</dbReference>
<dbReference type="InterPro" id="IPR003386">
    <property type="entry name" value="LACT/PDAT_acylTrfase"/>
</dbReference>
<reference evidence="2 3" key="1">
    <citation type="submission" date="2021-12" db="EMBL/GenBank/DDBJ databases">
        <title>Discovery of the Pendulisporaceae a myxobacterial family with distinct sporulation behavior and unique specialized metabolism.</title>
        <authorList>
            <person name="Garcia R."/>
            <person name="Popoff A."/>
            <person name="Bader C.D."/>
            <person name="Loehr J."/>
            <person name="Walesch S."/>
            <person name="Walt C."/>
            <person name="Boldt J."/>
            <person name="Bunk B."/>
            <person name="Haeckl F.J.F.P.J."/>
            <person name="Gunesch A.P."/>
            <person name="Birkelbach J."/>
            <person name="Nuebel U."/>
            <person name="Pietschmann T."/>
            <person name="Bach T."/>
            <person name="Mueller R."/>
        </authorList>
    </citation>
    <scope>NUCLEOTIDE SEQUENCE [LARGE SCALE GENOMIC DNA]</scope>
    <source>
        <strain evidence="2 3">MSr12523</strain>
    </source>
</reference>
<dbReference type="Pfam" id="PF02450">
    <property type="entry name" value="LCAT"/>
    <property type="match status" value="1"/>
</dbReference>
<dbReference type="InterPro" id="IPR029058">
    <property type="entry name" value="AB_hydrolase_fold"/>
</dbReference>
<keyword evidence="3" id="KW-1185">Reference proteome</keyword>
<accession>A0ABZ2K6N7</accession>
<evidence type="ECO:0000313" key="3">
    <source>
        <dbReference type="Proteomes" id="UP001379533"/>
    </source>
</evidence>
<dbReference type="RefSeq" id="WP_394844958.1">
    <property type="nucleotide sequence ID" value="NZ_CP089982.1"/>
</dbReference>
<dbReference type="PANTHER" id="PTHR11440">
    <property type="entry name" value="LECITHIN-CHOLESTEROL ACYLTRANSFERASE-RELATED"/>
    <property type="match status" value="1"/>
</dbReference>
<sequence>MDDSVDDVVATRLLPDTTILPGFWRIDGYTRIASMLKSRLGLAEGQNYFEFPYDWRRDNRVAARRLSECVPAWLDNHRRETGTRDAKVWFLGHSMGGLVARYYIEKLGGREFTRGLVTFGTPFRGSMNALDVLVNGFRQDLGPISTVDLTAMVRSFTSVYQLLPTYTCIDDGTGALKHLTDNLVSIPNLDAAKVAAARAFYREMDDAAAAAKNAGTGTRIFPFVGFHQVTSLSARPIASGATLLATLGGQDFQGDSTVPRLSATPDEWANSGVERYATERHASLQNAPEVLQQLEGILSDADVGPFRIWAKQTSNPNRYRFGLGVSERLGLSLEVGDVISVGDLLPIACRPVSSTFSRNGGREPPPDAIDLIAYVVHVESSRTVVVALARSDDGWHRGNARVAEPGAYRVTVMGGAGVTPVSDVFAACDVPGTTRSAALVEGLVDWSRVEAVLEARGAVSAAAAAVANLARGAGVVVRADGRHYALRVEELPFGGRNRDAQLSLHEALDLHEYEESLVVHDRAAAPLRAAPAPLSKAWGNRWVVLEDGMPKSIGEARPPRPPDVGGVFRGEARVTEAESIAHHSVERLPKVTLRGALAPEESISVDVDLVVAPAPDTLGLLRFRLGERNEIAVVARFVPPPELLVRAGDDVRTILVRRDGPGIFCSFAAKVAPDAVAGKEIAVSVSFWVEGGYVGAAQAFFRVAARPATGSPPALGLSPAAAETVVEPTSLRGAVDVSPNEMAPPMLTVQIVRPDPSKPGELLWMVSVREPVRDLPLRMSGTCRITAPSEYVRTLAKGAAPSRATHLAYFRGVGSELWAAAPECFRQTYAALFAEKRENFEIQFISDDPYVPWELMWPDTVDGAGLLAMKHPVARWFLDYQTLLTTQLPRGQILTIAPDYTRSGAMSPLPSAQIESEHLRTQYGAKQVTPTRKEVLGLFETLPSTPVSFLHFAGHGCFLGGAEGSQVYLEDDPLASVEVRAGNNRMAEKGRTLVFFNACETAGSADSLASAAGWAEAFVRRKYGGMIAPLWPVYDGHALRVLDEVALGAINKKQPVANVLRDIRERYAADSPTYLAYIFVGDVRARFA</sequence>
<organism evidence="2 3">
    <name type="scientific">Pendulispora brunnea</name>
    <dbReference type="NCBI Taxonomy" id="2905690"/>
    <lineage>
        <taxon>Bacteria</taxon>
        <taxon>Pseudomonadati</taxon>
        <taxon>Myxococcota</taxon>
        <taxon>Myxococcia</taxon>
        <taxon>Myxococcales</taxon>
        <taxon>Sorangiineae</taxon>
        <taxon>Pendulisporaceae</taxon>
        <taxon>Pendulispora</taxon>
    </lineage>
</organism>
<feature type="domain" description="CHAT" evidence="1">
    <location>
        <begin position="893"/>
        <end position="1064"/>
    </location>
</feature>
<evidence type="ECO:0000313" key="2">
    <source>
        <dbReference type="EMBL" id="WXA94352.1"/>
    </source>
</evidence>
<dbReference type="InterPro" id="IPR024983">
    <property type="entry name" value="CHAT_dom"/>
</dbReference>
<protein>
    <submittedName>
        <fullName evidence="2">CHAT domain-containing protein</fullName>
    </submittedName>
</protein>
<dbReference type="SUPFAM" id="SSF53474">
    <property type="entry name" value="alpha/beta-Hydrolases"/>
    <property type="match status" value="1"/>
</dbReference>
<evidence type="ECO:0000259" key="1">
    <source>
        <dbReference type="Pfam" id="PF12770"/>
    </source>
</evidence>
<gene>
    <name evidence="2" type="ORF">LZC95_48895</name>
</gene>
<name>A0ABZ2K6N7_9BACT</name>
<dbReference type="Gene3D" id="3.40.50.1820">
    <property type="entry name" value="alpha/beta hydrolase"/>
    <property type="match status" value="1"/>
</dbReference>
<dbReference type="Pfam" id="PF12770">
    <property type="entry name" value="CHAT"/>
    <property type="match status" value="1"/>
</dbReference>